<evidence type="ECO:0000256" key="2">
    <source>
        <dbReference type="ARBA" id="ARBA00008333"/>
    </source>
</evidence>
<evidence type="ECO:0000256" key="1">
    <source>
        <dbReference type="ARBA" id="ARBA00004141"/>
    </source>
</evidence>
<organism evidence="7 8">
    <name type="scientific">Mycoplana azooxidifex</name>
    <dbReference type="NCBI Taxonomy" id="1636188"/>
    <lineage>
        <taxon>Bacteria</taxon>
        <taxon>Pseudomonadati</taxon>
        <taxon>Pseudomonadota</taxon>
        <taxon>Alphaproteobacteria</taxon>
        <taxon>Hyphomicrobiales</taxon>
        <taxon>Rhizobiaceae</taxon>
        <taxon>Mycoplana</taxon>
    </lineage>
</organism>
<evidence type="ECO:0000256" key="6">
    <source>
        <dbReference type="SAM" id="Phobius"/>
    </source>
</evidence>
<dbReference type="GO" id="GO:0015093">
    <property type="term" value="F:ferrous iron transmembrane transporter activity"/>
    <property type="evidence" value="ECO:0007669"/>
    <property type="project" value="TreeGrafter"/>
</dbReference>
<dbReference type="Pfam" id="PF03239">
    <property type="entry name" value="FTR1"/>
    <property type="match status" value="1"/>
</dbReference>
<dbReference type="PANTHER" id="PTHR31632:SF2">
    <property type="entry name" value="PLASMA MEMBRANE IRON PERMEASE"/>
    <property type="match status" value="1"/>
</dbReference>
<evidence type="ECO:0000256" key="3">
    <source>
        <dbReference type="ARBA" id="ARBA00022692"/>
    </source>
</evidence>
<comment type="caution">
    <text evidence="7">The sequence shown here is derived from an EMBL/GenBank/DDBJ whole genome shotgun (WGS) entry which is preliminary data.</text>
</comment>
<feature type="transmembrane region" description="Helical" evidence="6">
    <location>
        <begin position="253"/>
        <end position="274"/>
    </location>
</feature>
<keyword evidence="4 6" id="KW-1133">Transmembrane helix</keyword>
<proteinExistence type="inferred from homology"/>
<dbReference type="GO" id="GO:0033573">
    <property type="term" value="C:high-affinity iron permease complex"/>
    <property type="evidence" value="ECO:0007669"/>
    <property type="project" value="InterPro"/>
</dbReference>
<feature type="transmembrane region" description="Helical" evidence="6">
    <location>
        <begin position="77"/>
        <end position="94"/>
    </location>
</feature>
<name>A0A7W6GHZ1_9HYPH</name>
<dbReference type="EMBL" id="JACIEE010000002">
    <property type="protein sequence ID" value="MBB3975632.1"/>
    <property type="molecule type" value="Genomic_DNA"/>
</dbReference>
<evidence type="ECO:0000313" key="7">
    <source>
        <dbReference type="EMBL" id="MBB3975632.1"/>
    </source>
</evidence>
<dbReference type="InterPro" id="IPR004923">
    <property type="entry name" value="FTR1/Fip1/EfeU"/>
</dbReference>
<comment type="subcellular location">
    <subcellularLocation>
        <location evidence="1">Membrane</location>
        <topology evidence="1">Multi-pass membrane protein</topology>
    </subcellularLocation>
</comment>
<dbReference type="AlphaFoldDB" id="A0A7W6GHZ1"/>
<reference evidence="7 8" key="1">
    <citation type="submission" date="2020-08" db="EMBL/GenBank/DDBJ databases">
        <title>Genomic Encyclopedia of Type Strains, Phase IV (KMG-IV): sequencing the most valuable type-strain genomes for metagenomic binning, comparative biology and taxonomic classification.</title>
        <authorList>
            <person name="Goeker M."/>
        </authorList>
    </citation>
    <scope>NUCLEOTIDE SEQUENCE [LARGE SCALE GENOMIC DNA]</scope>
    <source>
        <strain evidence="7 8">DSM 100211</strain>
    </source>
</reference>
<dbReference type="RefSeq" id="WP_210300138.1">
    <property type="nucleotide sequence ID" value="NZ_JACIEE010000002.1"/>
</dbReference>
<feature type="transmembrane region" description="Helical" evidence="6">
    <location>
        <begin position="153"/>
        <end position="176"/>
    </location>
</feature>
<accession>A0A7W6GHZ1</accession>
<dbReference type="Proteomes" id="UP000574761">
    <property type="component" value="Unassembled WGS sequence"/>
</dbReference>
<sequence length="281" mass="30215">MSAYMIQVALVVWRESIEALLVIGVLHAWLQRQPAAERKRGQGWLRAGIVAGLLAALLIACVILFVGEWLDGDRQDYFQATMVLVAAALILQMVHWMRRQGPGAQRALEGRASQALSAANGWGLLLIPALAIAREGSETTIFLYGILVSSGRGVDLLALTAAGLGFAAAIGLYLALQFGARALSWTSFFRFSEAMLLILAGSLLMNGLDRLISLDVVSPLSQSLWDTSWLLDDGRGVGGLLATLTGYRARPELLPVIVFGGYWFVVSLFGSWGLRKAAAAS</sequence>
<evidence type="ECO:0000256" key="5">
    <source>
        <dbReference type="ARBA" id="ARBA00023136"/>
    </source>
</evidence>
<keyword evidence="8" id="KW-1185">Reference proteome</keyword>
<comment type="similarity">
    <text evidence="2">Belongs to the oxidase-dependent Fe transporter (OFeT) (TC 9.A.10.1) family.</text>
</comment>
<dbReference type="PANTHER" id="PTHR31632">
    <property type="entry name" value="IRON TRANSPORTER FTH1"/>
    <property type="match status" value="1"/>
</dbReference>
<protein>
    <submittedName>
        <fullName evidence="7">High-affinity iron transporter</fullName>
    </submittedName>
</protein>
<gene>
    <name evidence="7" type="ORF">GGQ64_000819</name>
</gene>
<keyword evidence="3 6" id="KW-0812">Transmembrane</keyword>
<feature type="transmembrane region" description="Helical" evidence="6">
    <location>
        <begin position="188"/>
        <end position="208"/>
    </location>
</feature>
<keyword evidence="5 6" id="KW-0472">Membrane</keyword>
<feature type="transmembrane region" description="Helical" evidence="6">
    <location>
        <begin position="115"/>
        <end position="133"/>
    </location>
</feature>
<evidence type="ECO:0000313" key="8">
    <source>
        <dbReference type="Proteomes" id="UP000574761"/>
    </source>
</evidence>
<feature type="transmembrane region" description="Helical" evidence="6">
    <location>
        <begin position="43"/>
        <end position="65"/>
    </location>
</feature>
<evidence type="ECO:0000256" key="4">
    <source>
        <dbReference type="ARBA" id="ARBA00022989"/>
    </source>
</evidence>